<dbReference type="InterPro" id="IPR050855">
    <property type="entry name" value="NDM-1-like"/>
</dbReference>
<name>A0ABP7GIA1_9MICO</name>
<feature type="domain" description="Metallo-beta-lactamase" evidence="2">
    <location>
        <begin position="62"/>
        <end position="274"/>
    </location>
</feature>
<feature type="region of interest" description="Disordered" evidence="1">
    <location>
        <begin position="1"/>
        <end position="33"/>
    </location>
</feature>
<protein>
    <recommendedName>
        <fullName evidence="2">Metallo-beta-lactamase domain-containing protein</fullName>
    </recommendedName>
</protein>
<dbReference type="SMART" id="SM00849">
    <property type="entry name" value="Lactamase_B"/>
    <property type="match status" value="1"/>
</dbReference>
<sequence>MPRQRDLSTARGEAAVARRPFQSTSAGQSAAVADGTVPPLEQVRSDVWAVALPMPSGQHIGFSLAYLLRDADGGIHVIDTGWDTDENWRVLADAVRAVGGQPEQIASVTVTHMHPDHLGMVNRLRAASGATVTLHAADAAAIAAGEPARWTEPALSRHLDEWGVPEGRRAEIYRLRDAQPAPMFVAADTTVGDGDVLEVPGFSLRVMSTPGHTAGSICLRDDARAILFTGDHILPTMHAGLGLGGPTATNPLADYLRSLRAVAAFDDHEALPGHGYRFTGLAARARRHERHHARRAAEVAAVLAADPNASPWKIAAQLTWTAGWSNMTGFFLFSALTQTAMFREFVLGGGSTD</sequence>
<dbReference type="InterPro" id="IPR001279">
    <property type="entry name" value="Metallo-B-lactamas"/>
</dbReference>
<evidence type="ECO:0000313" key="4">
    <source>
        <dbReference type="Proteomes" id="UP001500540"/>
    </source>
</evidence>
<keyword evidence="4" id="KW-1185">Reference proteome</keyword>
<accession>A0ABP7GIA1</accession>
<dbReference type="EMBL" id="BAABAF010000006">
    <property type="protein sequence ID" value="GAA3765056.1"/>
    <property type="molecule type" value="Genomic_DNA"/>
</dbReference>
<dbReference type="Proteomes" id="UP001500540">
    <property type="component" value="Unassembled WGS sequence"/>
</dbReference>
<proteinExistence type="predicted"/>
<organism evidence="3 4">
    <name type="scientific">Microbacterium kribbense</name>
    <dbReference type="NCBI Taxonomy" id="433645"/>
    <lineage>
        <taxon>Bacteria</taxon>
        <taxon>Bacillati</taxon>
        <taxon>Actinomycetota</taxon>
        <taxon>Actinomycetes</taxon>
        <taxon>Micrococcales</taxon>
        <taxon>Microbacteriaceae</taxon>
        <taxon>Microbacterium</taxon>
    </lineage>
</organism>
<evidence type="ECO:0000256" key="1">
    <source>
        <dbReference type="SAM" id="MobiDB-lite"/>
    </source>
</evidence>
<dbReference type="InterPro" id="IPR036866">
    <property type="entry name" value="RibonucZ/Hydroxyglut_hydro"/>
</dbReference>
<dbReference type="RefSeq" id="WP_344782470.1">
    <property type="nucleotide sequence ID" value="NZ_BAABAF010000006.1"/>
</dbReference>
<comment type="caution">
    <text evidence="3">The sequence shown here is derived from an EMBL/GenBank/DDBJ whole genome shotgun (WGS) entry which is preliminary data.</text>
</comment>
<gene>
    <name evidence="3" type="ORF">GCM10022240_16570</name>
</gene>
<dbReference type="Gene3D" id="3.60.15.10">
    <property type="entry name" value="Ribonuclease Z/Hydroxyacylglutathione hydrolase-like"/>
    <property type="match status" value="1"/>
</dbReference>
<dbReference type="Pfam" id="PF00753">
    <property type="entry name" value="Lactamase_B"/>
    <property type="match status" value="1"/>
</dbReference>
<evidence type="ECO:0000259" key="2">
    <source>
        <dbReference type="SMART" id="SM00849"/>
    </source>
</evidence>
<dbReference type="PANTHER" id="PTHR42951">
    <property type="entry name" value="METALLO-BETA-LACTAMASE DOMAIN-CONTAINING"/>
    <property type="match status" value="1"/>
</dbReference>
<reference evidence="4" key="1">
    <citation type="journal article" date="2019" name="Int. J. Syst. Evol. Microbiol.">
        <title>The Global Catalogue of Microorganisms (GCM) 10K type strain sequencing project: providing services to taxonomists for standard genome sequencing and annotation.</title>
        <authorList>
            <consortium name="The Broad Institute Genomics Platform"/>
            <consortium name="The Broad Institute Genome Sequencing Center for Infectious Disease"/>
            <person name="Wu L."/>
            <person name="Ma J."/>
        </authorList>
    </citation>
    <scope>NUCLEOTIDE SEQUENCE [LARGE SCALE GENOMIC DNA]</scope>
    <source>
        <strain evidence="4">JCM 16950</strain>
    </source>
</reference>
<dbReference type="PANTHER" id="PTHR42951:SF4">
    <property type="entry name" value="ACYL-COENZYME A THIOESTERASE MBLAC2"/>
    <property type="match status" value="1"/>
</dbReference>
<evidence type="ECO:0000313" key="3">
    <source>
        <dbReference type="EMBL" id="GAA3765056.1"/>
    </source>
</evidence>
<dbReference type="SUPFAM" id="SSF56281">
    <property type="entry name" value="Metallo-hydrolase/oxidoreductase"/>
    <property type="match status" value="1"/>
</dbReference>